<evidence type="ECO:0000256" key="10">
    <source>
        <dbReference type="ARBA" id="ARBA00023027"/>
    </source>
</evidence>
<keyword evidence="9 18" id="KW-0630">Potassium</keyword>
<feature type="binding site" evidence="17">
    <location>
        <begin position="403"/>
        <end position="407"/>
    </location>
    <ligand>
        <name>AMP</name>
        <dbReference type="ChEBI" id="CHEBI:456215"/>
    </ligand>
</feature>
<dbReference type="InterPro" id="IPR030677">
    <property type="entry name" value="Nnr"/>
</dbReference>
<comment type="similarity">
    <text evidence="17">Belongs to the NnrD/CARKD family.</text>
</comment>
<feature type="binding site" evidence="17">
    <location>
        <position position="433"/>
    </location>
    <ligand>
        <name>(6S)-NADPHX</name>
        <dbReference type="ChEBI" id="CHEBI:64076"/>
    </ligand>
</feature>
<dbReference type="Gene3D" id="3.40.1190.20">
    <property type="match status" value="1"/>
</dbReference>
<evidence type="ECO:0000256" key="18">
    <source>
        <dbReference type="PIRNR" id="PIRNR017184"/>
    </source>
</evidence>
<comment type="similarity">
    <text evidence="3 18">In the N-terminal section; belongs to the NnrE/AIBP family.</text>
</comment>
<comment type="catalytic activity">
    <reaction evidence="2 18">
        <text>(6R)-NADPHX = (6S)-NADPHX</text>
        <dbReference type="Rhea" id="RHEA:32227"/>
        <dbReference type="ChEBI" id="CHEBI:64076"/>
        <dbReference type="ChEBI" id="CHEBI:64077"/>
        <dbReference type="EC" id="5.1.99.6"/>
    </reaction>
</comment>
<evidence type="ECO:0000256" key="1">
    <source>
        <dbReference type="ARBA" id="ARBA00000013"/>
    </source>
</evidence>
<dbReference type="GO" id="GO:0046496">
    <property type="term" value="P:nicotinamide nucleotide metabolic process"/>
    <property type="evidence" value="ECO:0007669"/>
    <property type="project" value="UniProtKB-UniRule"/>
</dbReference>
<organism evidence="21 22">
    <name type="scientific">Micrococcus terreus</name>
    <dbReference type="NCBI Taxonomy" id="574650"/>
    <lineage>
        <taxon>Bacteria</taxon>
        <taxon>Bacillati</taxon>
        <taxon>Actinomycetota</taxon>
        <taxon>Actinomycetes</taxon>
        <taxon>Micrococcales</taxon>
        <taxon>Micrococcaceae</taxon>
        <taxon>Micrococcus</taxon>
    </lineage>
</organism>
<dbReference type="GO" id="GO:0005524">
    <property type="term" value="F:ATP binding"/>
    <property type="evidence" value="ECO:0007669"/>
    <property type="project" value="UniProtKB-UniRule"/>
</dbReference>
<keyword evidence="10 17" id="KW-0520">NAD</keyword>
<dbReference type="CDD" id="cd01171">
    <property type="entry name" value="YXKO-related"/>
    <property type="match status" value="1"/>
</dbReference>
<proteinExistence type="inferred from homology"/>
<dbReference type="Proteomes" id="UP000198881">
    <property type="component" value="Unassembled WGS sequence"/>
</dbReference>
<comment type="catalytic activity">
    <reaction evidence="1 18">
        <text>(6R)-NADHX = (6S)-NADHX</text>
        <dbReference type="Rhea" id="RHEA:32215"/>
        <dbReference type="ChEBI" id="CHEBI:64074"/>
        <dbReference type="ChEBI" id="CHEBI:64075"/>
        <dbReference type="EC" id="5.1.99.6"/>
    </reaction>
</comment>
<dbReference type="GO" id="GO:0046872">
    <property type="term" value="F:metal ion binding"/>
    <property type="evidence" value="ECO:0007669"/>
    <property type="project" value="UniProtKB-UniRule"/>
</dbReference>
<dbReference type="PANTHER" id="PTHR12592:SF0">
    <property type="entry name" value="ATP-DEPENDENT (S)-NAD(P)H-HYDRATE DEHYDRATASE"/>
    <property type="match status" value="1"/>
</dbReference>
<evidence type="ECO:0000256" key="11">
    <source>
        <dbReference type="ARBA" id="ARBA00023235"/>
    </source>
</evidence>
<keyword evidence="7 17" id="KW-0067">ATP-binding</keyword>
<dbReference type="PIRSF" id="PIRSF017184">
    <property type="entry name" value="Nnr"/>
    <property type="match status" value="1"/>
</dbReference>
<feature type="binding site" evidence="17">
    <location>
        <position position="432"/>
    </location>
    <ligand>
        <name>AMP</name>
        <dbReference type="ChEBI" id="CHEBI:456215"/>
    </ligand>
</feature>
<dbReference type="RefSeq" id="WP_091692992.1">
    <property type="nucleotide sequence ID" value="NZ_FPCG01000001.1"/>
</dbReference>
<keyword evidence="21" id="KW-0808">Transferase</keyword>
<dbReference type="EMBL" id="FPCG01000001">
    <property type="protein sequence ID" value="SFV20194.1"/>
    <property type="molecule type" value="Genomic_DNA"/>
</dbReference>
<dbReference type="InterPro" id="IPR029056">
    <property type="entry name" value="Ribokinase-like"/>
</dbReference>
<comment type="similarity">
    <text evidence="4 18">In the C-terminal section; belongs to the NnrD/CARKD family.</text>
</comment>
<evidence type="ECO:0000256" key="4">
    <source>
        <dbReference type="ARBA" id="ARBA00009524"/>
    </source>
</evidence>
<dbReference type="SUPFAM" id="SSF53613">
    <property type="entry name" value="Ribokinase-like"/>
    <property type="match status" value="1"/>
</dbReference>
<evidence type="ECO:0000256" key="17">
    <source>
        <dbReference type="HAMAP-Rule" id="MF_01965"/>
    </source>
</evidence>
<dbReference type="GO" id="GO:0016301">
    <property type="term" value="F:kinase activity"/>
    <property type="evidence" value="ECO:0007669"/>
    <property type="project" value="UniProtKB-KW"/>
</dbReference>
<name>A0A1I7ME26_9MICC</name>
<gene>
    <name evidence="17" type="primary">nnrD</name>
    <name evidence="21" type="ORF">SAMN04487966_101211</name>
</gene>
<evidence type="ECO:0000256" key="13">
    <source>
        <dbReference type="ARBA" id="ARBA00023268"/>
    </source>
</evidence>
<evidence type="ECO:0000256" key="8">
    <source>
        <dbReference type="ARBA" id="ARBA00022857"/>
    </source>
</evidence>
<evidence type="ECO:0000256" key="2">
    <source>
        <dbReference type="ARBA" id="ARBA00000909"/>
    </source>
</evidence>
<reference evidence="21 22" key="1">
    <citation type="submission" date="2016-10" db="EMBL/GenBank/DDBJ databases">
        <authorList>
            <person name="de Groot N.N."/>
        </authorList>
    </citation>
    <scope>NUCLEOTIDE SEQUENCE [LARGE SCALE GENOMIC DNA]</scope>
    <source>
        <strain evidence="21 22">CGMCC 1.7054</strain>
    </source>
</reference>
<dbReference type="InterPro" id="IPR004443">
    <property type="entry name" value="YjeF_N_dom"/>
</dbReference>
<evidence type="ECO:0000256" key="14">
    <source>
        <dbReference type="ARBA" id="ARBA00025153"/>
    </source>
</evidence>
<feature type="domain" description="YjeF N-terminal" evidence="20">
    <location>
        <begin position="10"/>
        <end position="205"/>
    </location>
</feature>
<comment type="catalytic activity">
    <reaction evidence="15 17 18">
        <text>(6S)-NADHX + ADP = AMP + phosphate + NADH + H(+)</text>
        <dbReference type="Rhea" id="RHEA:32223"/>
        <dbReference type="ChEBI" id="CHEBI:15378"/>
        <dbReference type="ChEBI" id="CHEBI:43474"/>
        <dbReference type="ChEBI" id="CHEBI:57945"/>
        <dbReference type="ChEBI" id="CHEBI:64074"/>
        <dbReference type="ChEBI" id="CHEBI:456215"/>
        <dbReference type="ChEBI" id="CHEBI:456216"/>
        <dbReference type="EC" id="4.2.1.136"/>
    </reaction>
</comment>
<comment type="catalytic activity">
    <reaction evidence="16 17 18">
        <text>(6S)-NADPHX + ADP = AMP + phosphate + NADPH + H(+)</text>
        <dbReference type="Rhea" id="RHEA:32235"/>
        <dbReference type="ChEBI" id="CHEBI:15378"/>
        <dbReference type="ChEBI" id="CHEBI:43474"/>
        <dbReference type="ChEBI" id="CHEBI:57783"/>
        <dbReference type="ChEBI" id="CHEBI:64076"/>
        <dbReference type="ChEBI" id="CHEBI:456215"/>
        <dbReference type="ChEBI" id="CHEBI:456216"/>
        <dbReference type="EC" id="4.2.1.136"/>
    </reaction>
</comment>
<comment type="function">
    <text evidence="14 18">Bifunctional enzyme that catalyzes the epimerization of the S- and R-forms of NAD(P)HX and the dehydration of the S-form of NAD(P)HX at the expense of ADP, which is converted to AMP. This allows the repair of both epimers of NAD(P)HX, a damaged form of NAD(P)H that is a result of enzymatic or heat-dependent hydration.</text>
</comment>
<evidence type="ECO:0000256" key="3">
    <source>
        <dbReference type="ARBA" id="ARBA00006001"/>
    </source>
</evidence>
<protein>
    <recommendedName>
        <fullName evidence="17">ADP-dependent (S)-NAD(P)H-hydrate dehydratase</fullName>
        <ecNumber evidence="17">4.2.1.136</ecNumber>
    </recommendedName>
    <alternativeName>
        <fullName evidence="17">ADP-dependent NAD(P)HX dehydratase</fullName>
    </alternativeName>
</protein>
<dbReference type="PROSITE" id="PS51383">
    <property type="entry name" value="YJEF_C_3"/>
    <property type="match status" value="1"/>
</dbReference>
<dbReference type="PROSITE" id="PS51385">
    <property type="entry name" value="YJEF_N"/>
    <property type="match status" value="1"/>
</dbReference>
<dbReference type="STRING" id="574650.SAMN04487966_101211"/>
<dbReference type="GO" id="GO:0052855">
    <property type="term" value="F:ADP-dependent NAD(P)H-hydrate dehydratase activity"/>
    <property type="evidence" value="ECO:0007669"/>
    <property type="project" value="UniProtKB-UniRule"/>
</dbReference>
<dbReference type="Pfam" id="PF01256">
    <property type="entry name" value="Carb_kinase"/>
    <property type="match status" value="1"/>
</dbReference>
<feature type="binding site" evidence="17">
    <location>
        <position position="355"/>
    </location>
    <ligand>
        <name>(6S)-NADPHX</name>
        <dbReference type="ChEBI" id="CHEBI:64076"/>
    </ligand>
</feature>
<evidence type="ECO:0000256" key="9">
    <source>
        <dbReference type="ARBA" id="ARBA00022958"/>
    </source>
</evidence>
<accession>A0A1I7ME26</accession>
<dbReference type="AlphaFoldDB" id="A0A1I7ME26"/>
<dbReference type="InterPro" id="IPR036652">
    <property type="entry name" value="YjeF_N_dom_sf"/>
</dbReference>
<feature type="binding site" evidence="17">
    <location>
        <position position="300"/>
    </location>
    <ligand>
        <name>(6S)-NADPHX</name>
        <dbReference type="ChEBI" id="CHEBI:64076"/>
    </ligand>
</feature>
<comment type="cofactor">
    <cofactor evidence="17">
        <name>Mg(2+)</name>
        <dbReference type="ChEBI" id="CHEBI:18420"/>
    </cofactor>
</comment>
<dbReference type="OrthoDB" id="9806925at2"/>
<keyword evidence="22" id="KW-1185">Reference proteome</keyword>
<dbReference type="GO" id="GO:0110051">
    <property type="term" value="P:metabolite repair"/>
    <property type="evidence" value="ECO:0007669"/>
    <property type="project" value="TreeGrafter"/>
</dbReference>
<dbReference type="SUPFAM" id="SSF64153">
    <property type="entry name" value="YjeF N-terminal domain-like"/>
    <property type="match status" value="1"/>
</dbReference>
<evidence type="ECO:0000259" key="19">
    <source>
        <dbReference type="PROSITE" id="PS51383"/>
    </source>
</evidence>
<evidence type="ECO:0000313" key="22">
    <source>
        <dbReference type="Proteomes" id="UP000198881"/>
    </source>
</evidence>
<feature type="domain" description="YjeF C-terminal" evidence="19">
    <location>
        <begin position="212"/>
        <end position="498"/>
    </location>
</feature>
<evidence type="ECO:0000259" key="20">
    <source>
        <dbReference type="PROSITE" id="PS51385"/>
    </source>
</evidence>
<dbReference type="Pfam" id="PF03853">
    <property type="entry name" value="YjeF_N"/>
    <property type="match status" value="1"/>
</dbReference>
<dbReference type="EC" id="4.2.1.136" evidence="17"/>
<keyword evidence="21" id="KW-0418">Kinase</keyword>
<evidence type="ECO:0000256" key="15">
    <source>
        <dbReference type="ARBA" id="ARBA00048238"/>
    </source>
</evidence>
<evidence type="ECO:0000313" key="21">
    <source>
        <dbReference type="EMBL" id="SFV20194.1"/>
    </source>
</evidence>
<keyword evidence="12 17" id="KW-0456">Lyase</keyword>
<keyword evidence="13" id="KW-0511">Multifunctional enzyme</keyword>
<evidence type="ECO:0000256" key="6">
    <source>
        <dbReference type="ARBA" id="ARBA00022741"/>
    </source>
</evidence>
<comment type="subunit">
    <text evidence="17">Homotetramer.</text>
</comment>
<dbReference type="PANTHER" id="PTHR12592">
    <property type="entry name" value="ATP-DEPENDENT (S)-NAD(P)H-HYDRATE DEHYDRATASE FAMILY MEMBER"/>
    <property type="match status" value="1"/>
</dbReference>
<dbReference type="HAMAP" id="MF_01965">
    <property type="entry name" value="NADHX_dehydratase"/>
    <property type="match status" value="1"/>
</dbReference>
<evidence type="ECO:0000256" key="12">
    <source>
        <dbReference type="ARBA" id="ARBA00023239"/>
    </source>
</evidence>
<keyword evidence="6 17" id="KW-0547">Nucleotide-binding</keyword>
<feature type="binding site" evidence="17">
    <location>
        <position position="247"/>
    </location>
    <ligand>
        <name>(6S)-NADPHX</name>
        <dbReference type="ChEBI" id="CHEBI:64076"/>
    </ligand>
</feature>
<evidence type="ECO:0000256" key="16">
    <source>
        <dbReference type="ARBA" id="ARBA00049209"/>
    </source>
</evidence>
<keyword evidence="8 17" id="KW-0521">NADP</keyword>
<comment type="cofactor">
    <cofactor evidence="18">
        <name>K(+)</name>
        <dbReference type="ChEBI" id="CHEBI:29103"/>
    </cofactor>
    <text evidence="18">Binds 1 potassium ion per subunit.</text>
</comment>
<comment type="function">
    <text evidence="17">Catalyzes the dehydration of the S-form of NAD(P)HX at the expense of ADP, which is converted to AMP. Together with NAD(P)HX epimerase, which catalyzes the epimerization of the S- and R-forms, the enzyme allows the repair of both epimers of NAD(P)HX, a damaged form of NAD(P)H that is a result of enzymatic or heat-dependent hydration.</text>
</comment>
<evidence type="ECO:0000256" key="5">
    <source>
        <dbReference type="ARBA" id="ARBA00022723"/>
    </source>
</evidence>
<dbReference type="GO" id="GO:0052856">
    <property type="term" value="F:NAD(P)HX epimerase activity"/>
    <property type="evidence" value="ECO:0007669"/>
    <property type="project" value="UniProtKB-EC"/>
</dbReference>
<evidence type="ECO:0000256" key="7">
    <source>
        <dbReference type="ARBA" id="ARBA00022840"/>
    </source>
</evidence>
<dbReference type="Gene3D" id="3.40.50.10260">
    <property type="entry name" value="YjeF N-terminal domain"/>
    <property type="match status" value="1"/>
</dbReference>
<keyword evidence="11 18" id="KW-0413">Isomerase</keyword>
<sequence length="498" mass="49506">MLRAHTGTAVRAAEQPLLEAGQGDALMRRAAWGLAQHVLAELRRRGPVAGSTVAALVGSGNNGGDALWALSFLRRRGVHTVAVPASRSRALHDDGHAALLAAGGQVVDQVPSGAAVVIDGILGTGARGAFELPDGLVLPEGATVVACDVPSGVDADTGQVLGEVIPADVTVTFGAVKAGLLLGAGAQAAGRVELVEIGLGPYLGAPDLLSVGEPELRAAFAPPRWDDHKYSRGVLGAAAGSEQYPGAAVLVCRAALASGLGMVRLAAPEAVRQLVLGAAPEVVAQDQVGGKATAWVCGPGLGEDESAADRLEAVVVLAAEQGLPVVLDASALSLVSLAQVRRLRAAGAVVVMTPHCGELVALAQRLGAEAGLDAGEWESGLDEDPVGAVRELAETLDVVLVAKGPSTVIVEPGGTVFVQTEGGAELATGGTGDCLAGVIGAVLARGAADAERPAVGMQVAAAVRLHGLAGRAAAADGPFGASALPDQIRSVLATAAAK</sequence>
<dbReference type="InterPro" id="IPR000631">
    <property type="entry name" value="CARKD"/>
</dbReference>
<keyword evidence="5 18" id="KW-0479">Metal-binding</keyword>